<sequence>MWRSSGPQHPRGLAGRGLRESPSLSTWPANVGRFGDTVSNDCEVQRDPVEFKLEGAASRPGARPRTGIRHAAKSGRFRLACP</sequence>
<evidence type="ECO:0000313" key="2">
    <source>
        <dbReference type="EMBL" id="CAA9396619.1"/>
    </source>
</evidence>
<gene>
    <name evidence="2" type="ORF">AVDCRST_MAG03-959</name>
</gene>
<reference evidence="2" key="1">
    <citation type="submission" date="2020-02" db="EMBL/GenBank/DDBJ databases">
        <authorList>
            <person name="Meier V. D."/>
        </authorList>
    </citation>
    <scope>NUCLEOTIDE SEQUENCE</scope>
    <source>
        <strain evidence="2">AVDCRST_MAG03</strain>
    </source>
</reference>
<protein>
    <submittedName>
        <fullName evidence="2">Uncharacterized protein</fullName>
    </submittedName>
</protein>
<dbReference type="EMBL" id="CADCUT010000056">
    <property type="protein sequence ID" value="CAA9396619.1"/>
    <property type="molecule type" value="Genomic_DNA"/>
</dbReference>
<name>A0A6J4NZA5_9ACTN</name>
<accession>A0A6J4NZA5</accession>
<dbReference type="AlphaFoldDB" id="A0A6J4NZA5"/>
<feature type="region of interest" description="Disordered" evidence="1">
    <location>
        <begin position="1"/>
        <end position="26"/>
    </location>
</feature>
<proteinExistence type="predicted"/>
<organism evidence="2">
    <name type="scientific">uncultured Rubrobacteraceae bacterium</name>
    <dbReference type="NCBI Taxonomy" id="349277"/>
    <lineage>
        <taxon>Bacteria</taxon>
        <taxon>Bacillati</taxon>
        <taxon>Actinomycetota</taxon>
        <taxon>Rubrobacteria</taxon>
        <taxon>Rubrobacterales</taxon>
        <taxon>Rubrobacteraceae</taxon>
        <taxon>environmental samples</taxon>
    </lineage>
</organism>
<evidence type="ECO:0000256" key="1">
    <source>
        <dbReference type="SAM" id="MobiDB-lite"/>
    </source>
</evidence>